<dbReference type="EMBL" id="JAPCWZ010000005">
    <property type="protein sequence ID" value="KAK8863256.1"/>
    <property type="molecule type" value="Genomic_DNA"/>
</dbReference>
<organism evidence="1 2">
    <name type="scientific">Apiospora arundinis</name>
    <dbReference type="NCBI Taxonomy" id="335852"/>
    <lineage>
        <taxon>Eukaryota</taxon>
        <taxon>Fungi</taxon>
        <taxon>Dikarya</taxon>
        <taxon>Ascomycota</taxon>
        <taxon>Pezizomycotina</taxon>
        <taxon>Sordariomycetes</taxon>
        <taxon>Xylariomycetidae</taxon>
        <taxon>Amphisphaeriales</taxon>
        <taxon>Apiosporaceae</taxon>
        <taxon>Apiospora</taxon>
    </lineage>
</organism>
<comment type="caution">
    <text evidence="1">The sequence shown here is derived from an EMBL/GenBank/DDBJ whole genome shotgun (WGS) entry which is preliminary data.</text>
</comment>
<keyword evidence="2" id="KW-1185">Reference proteome</keyword>
<sequence>MAFTLLFPTLSGSMTGYINVSKGVVQAGGGAMVPFESLDFVAYVIHDGWRVNLTGDYIISLGAEGGHRYEEHDDSRLSPVLAGAAMQMYRDEKDPNCQLKSSTSFYTWQYGFYGLRNDTTIWSTDRGQVTLPAPSLNISAFYLDNIHTHPTVATSWTGWGYGNEWVDPRTGHQPFSYKERVAWTVANQTFDVDQIVANASCQPVQNQYQWGFSPTQLLIATILVVLWTTGPCVMHYTSSRHDPLEGGQPKVLRGWRALLTLAEAMNLELASAGIEPYGLRDGELQRQIDRHIGGGRVHSKSSGVDDAIQRRGFPFAAGDR</sequence>
<evidence type="ECO:0000313" key="1">
    <source>
        <dbReference type="EMBL" id="KAK8863256.1"/>
    </source>
</evidence>
<accession>A0ABR2IIW9</accession>
<reference evidence="1 2" key="1">
    <citation type="journal article" date="2024" name="IMA Fungus">
        <title>Apiospora arundinis, a panoply of carbohydrate-active enzymes and secondary metabolites.</title>
        <authorList>
            <person name="Sorensen T."/>
            <person name="Petersen C."/>
            <person name="Muurmann A.T."/>
            <person name="Christiansen J.V."/>
            <person name="Brundto M.L."/>
            <person name="Overgaard C.K."/>
            <person name="Boysen A.T."/>
            <person name="Wollenberg R.D."/>
            <person name="Larsen T.O."/>
            <person name="Sorensen J.L."/>
            <person name="Nielsen K.L."/>
            <person name="Sondergaard T.E."/>
        </authorList>
    </citation>
    <scope>NUCLEOTIDE SEQUENCE [LARGE SCALE GENOMIC DNA]</scope>
    <source>
        <strain evidence="1 2">AAU 773</strain>
    </source>
</reference>
<protein>
    <submittedName>
        <fullName evidence="1">Uncharacterized protein</fullName>
    </submittedName>
</protein>
<evidence type="ECO:0000313" key="2">
    <source>
        <dbReference type="Proteomes" id="UP001390339"/>
    </source>
</evidence>
<dbReference type="Proteomes" id="UP001390339">
    <property type="component" value="Unassembled WGS sequence"/>
</dbReference>
<name>A0ABR2IIW9_9PEZI</name>
<proteinExistence type="predicted"/>
<gene>
    <name evidence="1" type="ORF">PGQ11_009491</name>
</gene>